<protein>
    <recommendedName>
        <fullName evidence="1">RNase H type-1 domain-containing protein</fullName>
    </recommendedName>
</protein>
<dbReference type="Pfam" id="PF00075">
    <property type="entry name" value="RNase_H"/>
    <property type="match status" value="1"/>
</dbReference>
<keyword evidence="3" id="KW-1185">Reference proteome</keyword>
<dbReference type="GO" id="GO:0004523">
    <property type="term" value="F:RNA-DNA hybrid ribonuclease activity"/>
    <property type="evidence" value="ECO:0007669"/>
    <property type="project" value="InterPro"/>
</dbReference>
<organism evidence="2 3">
    <name type="scientific">Austropuccinia psidii MF-1</name>
    <dbReference type="NCBI Taxonomy" id="1389203"/>
    <lineage>
        <taxon>Eukaryota</taxon>
        <taxon>Fungi</taxon>
        <taxon>Dikarya</taxon>
        <taxon>Basidiomycota</taxon>
        <taxon>Pucciniomycotina</taxon>
        <taxon>Pucciniomycetes</taxon>
        <taxon>Pucciniales</taxon>
        <taxon>Sphaerophragmiaceae</taxon>
        <taxon>Austropuccinia</taxon>
    </lineage>
</organism>
<sequence length="336" mass="37974">MGVHKSTPLAFLKRDSGLIPLTKKHTLQTHKLIIRLIAKEENHPTRRIVTKEIKEVKQLFKTAVHLLIDGEDPKQKLLINPERIKIYPTPPWNKSLNISNIGKTKDEAKKEVLKLLTRIKLDTDLLIFTDGSDIDGKGKGASAITFPACTVIKRHIPKKNLITNFETELIGLNSAIEIVRQETQKRIRNETIDLHNNRGQIYILSNNQGALRKVANPDKSSPGHKMLQSIQKVIPVNLWSCPGHSDIEGNELADKEAKSAAENVLIQHYPVQPSIAKLTQLIASEKKSTKLSEEEKKRIKFKGNAKALLTELNKWERAHTSIIHQLRCNHSTLNDH</sequence>
<dbReference type="InterPro" id="IPR002156">
    <property type="entry name" value="RNaseH_domain"/>
</dbReference>
<accession>A0A9Q3EDL0</accession>
<comment type="caution">
    <text evidence="2">The sequence shown here is derived from an EMBL/GenBank/DDBJ whole genome shotgun (WGS) entry which is preliminary data.</text>
</comment>
<dbReference type="GO" id="GO:0003676">
    <property type="term" value="F:nucleic acid binding"/>
    <property type="evidence" value="ECO:0007669"/>
    <property type="project" value="InterPro"/>
</dbReference>
<dbReference type="EMBL" id="AVOT02028074">
    <property type="protein sequence ID" value="MBW0520441.1"/>
    <property type="molecule type" value="Genomic_DNA"/>
</dbReference>
<dbReference type="InterPro" id="IPR036397">
    <property type="entry name" value="RNaseH_sf"/>
</dbReference>
<evidence type="ECO:0000313" key="3">
    <source>
        <dbReference type="Proteomes" id="UP000765509"/>
    </source>
</evidence>
<dbReference type="SUPFAM" id="SSF53098">
    <property type="entry name" value="Ribonuclease H-like"/>
    <property type="match status" value="1"/>
</dbReference>
<dbReference type="OrthoDB" id="4368687at2759"/>
<dbReference type="AlphaFoldDB" id="A0A9Q3EDL0"/>
<dbReference type="Proteomes" id="UP000765509">
    <property type="component" value="Unassembled WGS sequence"/>
</dbReference>
<reference evidence="2" key="1">
    <citation type="submission" date="2021-03" db="EMBL/GenBank/DDBJ databases">
        <title>Draft genome sequence of rust myrtle Austropuccinia psidii MF-1, a brazilian biotype.</title>
        <authorList>
            <person name="Quecine M.C."/>
            <person name="Pachon D.M.R."/>
            <person name="Bonatelli M.L."/>
            <person name="Correr F.H."/>
            <person name="Franceschini L.M."/>
            <person name="Leite T.F."/>
            <person name="Margarido G.R.A."/>
            <person name="Almeida C.A."/>
            <person name="Ferrarezi J.A."/>
            <person name="Labate C.A."/>
        </authorList>
    </citation>
    <scope>NUCLEOTIDE SEQUENCE</scope>
    <source>
        <strain evidence="2">MF-1</strain>
    </source>
</reference>
<evidence type="ECO:0000259" key="1">
    <source>
        <dbReference type="PROSITE" id="PS50879"/>
    </source>
</evidence>
<proteinExistence type="predicted"/>
<dbReference type="InterPro" id="IPR012337">
    <property type="entry name" value="RNaseH-like_sf"/>
</dbReference>
<dbReference type="Gene3D" id="3.30.420.10">
    <property type="entry name" value="Ribonuclease H-like superfamily/Ribonuclease H"/>
    <property type="match status" value="1"/>
</dbReference>
<name>A0A9Q3EDL0_9BASI</name>
<dbReference type="PROSITE" id="PS50879">
    <property type="entry name" value="RNASE_H_1"/>
    <property type="match status" value="1"/>
</dbReference>
<dbReference type="CDD" id="cd09276">
    <property type="entry name" value="Rnase_HI_RT_non_LTR"/>
    <property type="match status" value="1"/>
</dbReference>
<gene>
    <name evidence="2" type="ORF">O181_060156</name>
</gene>
<evidence type="ECO:0000313" key="2">
    <source>
        <dbReference type="EMBL" id="MBW0520441.1"/>
    </source>
</evidence>
<feature type="domain" description="RNase H type-1" evidence="1">
    <location>
        <begin position="121"/>
        <end position="262"/>
    </location>
</feature>